<feature type="transmembrane region" description="Helical" evidence="10">
    <location>
        <begin position="174"/>
        <end position="194"/>
    </location>
</feature>
<keyword evidence="4 10" id="KW-0812">Transmembrane</keyword>
<feature type="transmembrane region" description="Helical" evidence="10">
    <location>
        <begin position="238"/>
        <end position="264"/>
    </location>
</feature>
<comment type="similarity">
    <text evidence="9">Belongs to the monovalent cation:proton antiporter 2 (CPA2) transporter (TC 2.A.37) family. CHX (TC 2.A.37.4) subfamily.</text>
</comment>
<organism evidence="14 15">
    <name type="scientific">Morus notabilis</name>
    <dbReference type="NCBI Taxonomy" id="981085"/>
    <lineage>
        <taxon>Eukaryota</taxon>
        <taxon>Viridiplantae</taxon>
        <taxon>Streptophyta</taxon>
        <taxon>Embryophyta</taxon>
        <taxon>Tracheophyta</taxon>
        <taxon>Spermatophyta</taxon>
        <taxon>Magnoliopsida</taxon>
        <taxon>eudicotyledons</taxon>
        <taxon>Gunneridae</taxon>
        <taxon>Pentapetalae</taxon>
        <taxon>rosids</taxon>
        <taxon>fabids</taxon>
        <taxon>Rosales</taxon>
        <taxon>Moraceae</taxon>
        <taxon>Moreae</taxon>
        <taxon>Morus</taxon>
    </lineage>
</organism>
<dbReference type="Pfam" id="PF00999">
    <property type="entry name" value="Na_H_Exchanger"/>
    <property type="match status" value="1"/>
</dbReference>
<name>W9R5T0_9ROSA</name>
<feature type="transmembrane region" description="Helical" evidence="10">
    <location>
        <begin position="71"/>
        <end position="88"/>
    </location>
</feature>
<dbReference type="InterPro" id="IPR050794">
    <property type="entry name" value="CPA2_transporter"/>
</dbReference>
<proteinExistence type="inferred from homology"/>
<feature type="transmembrane region" description="Helical" evidence="10">
    <location>
        <begin position="206"/>
        <end position="232"/>
    </location>
</feature>
<evidence type="ECO:0000256" key="5">
    <source>
        <dbReference type="ARBA" id="ARBA00022958"/>
    </source>
</evidence>
<gene>
    <name evidence="14" type="ORF">L484_011464</name>
</gene>
<feature type="domain" description="Cation/H+ exchanger transmembrane" evidence="11">
    <location>
        <begin position="61"/>
        <end position="440"/>
    </location>
</feature>
<evidence type="ECO:0000313" key="15">
    <source>
        <dbReference type="Proteomes" id="UP000030645"/>
    </source>
</evidence>
<dbReference type="InterPro" id="IPR006153">
    <property type="entry name" value="Cation/H_exchanger_TM"/>
</dbReference>
<keyword evidence="15" id="KW-1185">Reference proteome</keyword>
<evidence type="ECO:0000259" key="11">
    <source>
        <dbReference type="Pfam" id="PF00999"/>
    </source>
</evidence>
<dbReference type="InterPro" id="IPR057290">
    <property type="entry name" value="CHX17_C"/>
</dbReference>
<dbReference type="PANTHER" id="PTHR32468:SF17">
    <property type="entry name" value="CATION_H(+) ANTIPORTER 4"/>
    <property type="match status" value="1"/>
</dbReference>
<keyword evidence="7" id="KW-0406">Ion transport</keyword>
<dbReference type="GO" id="GO:0016020">
    <property type="term" value="C:membrane"/>
    <property type="evidence" value="ECO:0007669"/>
    <property type="project" value="UniProtKB-SubCell"/>
</dbReference>
<accession>W9R5T0</accession>
<evidence type="ECO:0000259" key="12">
    <source>
        <dbReference type="Pfam" id="PF23256"/>
    </source>
</evidence>
<comment type="subcellular location">
    <subcellularLocation>
        <location evidence="1">Membrane</location>
        <topology evidence="1">Multi-pass membrane protein</topology>
    </subcellularLocation>
</comment>
<feature type="domain" description="Cation/H(+) antiporter central" evidence="12">
    <location>
        <begin position="496"/>
        <end position="625"/>
    </location>
</feature>
<reference evidence="15" key="1">
    <citation type="submission" date="2013-01" db="EMBL/GenBank/DDBJ databases">
        <title>Draft Genome Sequence of a Mulberry Tree, Morus notabilis C.K. Schneid.</title>
        <authorList>
            <person name="He N."/>
            <person name="Zhao S."/>
        </authorList>
    </citation>
    <scope>NUCLEOTIDE SEQUENCE</scope>
</reference>
<evidence type="ECO:0000256" key="8">
    <source>
        <dbReference type="ARBA" id="ARBA00023136"/>
    </source>
</evidence>
<protein>
    <submittedName>
        <fullName evidence="14">Cation/H(+) antiporter 4</fullName>
    </submittedName>
</protein>
<sequence length="788" mass="87605">MAENNTANSIKPRRYVCIELPPQVSSNGFWNNHNPNPDDLLKNSMPELELQMLMIFCISHAFHVVLKRLGLPRLASEIITGLVLGYALSDENGNPKNEKLFTPAGQQIIGTISVFGYALFLFLTAVKMNVGIVPKTGTKATIIAVVAVSVPFLCGMVAQKLLGRNLSPSDKDKLPFVFITQSLVSFPVIHSLLTEFNILNSELGRLGLSAAMVGDVISFIVSNFFLMVRVFMESRSRALVDIAAIVAFFLVVVFVFRPVMFMIVKQTPEGRPVKDFYVYSIIVLALACALYSDTFDEQVFLGPYILGLAIPDGPPLGSAIVSKLDCFVSGVFLPLFVTTRMLRVDFSKNMFDPLMKSNIILVMVTYVAKLVACVTSCIYYEMPMYDSWALAFIMTSKGVVELAIYTYFRDNNGLAMPTYNLLMVSILAISIIVPISLKFLYDPSRKYAGYQRRNIMHLKPNLELRMLACIHRPDDIPAIIDLLDASCATKDNPIGVYVLHLIELIGRATPIFISHQVQKKSLSDVSYSQNVILSFNRFENSNWGAVKVNAFTAVSPYKLMHEDICTLALDKLTSLVILPFHRKWSVDGNVELEDNMVRALNLSVLERAPCSVAILVNRGYAGRASSMVSVDAYMYSVCMIFLGGKDDREALTYAKRTCKGSNISLTVIHFVAPTECEVDEEKKWENMMDSEVLKDVKYSSLSARHRLNYLEEVVNDGSELSTAVRSMADEYDLIIVGRSHDAGCHQITGLDLAWTEFPELGVVGDLLASKDIFGKASVFVVQQQTTDN</sequence>
<evidence type="ECO:0000256" key="2">
    <source>
        <dbReference type="ARBA" id="ARBA00022448"/>
    </source>
</evidence>
<keyword evidence="6 10" id="KW-1133">Transmembrane helix</keyword>
<dbReference type="eggNOG" id="KOG1650">
    <property type="taxonomic scope" value="Eukaryota"/>
</dbReference>
<dbReference type="InterPro" id="IPR057291">
    <property type="entry name" value="CHX17_2nd"/>
</dbReference>
<dbReference type="KEGG" id="mnt:21394718"/>
<feature type="transmembrane region" description="Helical" evidence="10">
    <location>
        <begin position="276"/>
        <end position="295"/>
    </location>
</feature>
<dbReference type="Proteomes" id="UP000030645">
    <property type="component" value="Unassembled WGS sequence"/>
</dbReference>
<evidence type="ECO:0000313" key="14">
    <source>
        <dbReference type="EMBL" id="EXB72462.1"/>
    </source>
</evidence>
<dbReference type="AlphaFoldDB" id="W9R5T0"/>
<evidence type="ECO:0000256" key="4">
    <source>
        <dbReference type="ARBA" id="ARBA00022692"/>
    </source>
</evidence>
<feature type="transmembrane region" description="Helical" evidence="10">
    <location>
        <begin position="388"/>
        <end position="408"/>
    </location>
</feature>
<keyword evidence="5" id="KW-0630">Potassium</keyword>
<evidence type="ECO:0000256" key="1">
    <source>
        <dbReference type="ARBA" id="ARBA00004141"/>
    </source>
</evidence>
<feature type="domain" description="Cation/H(+) antiporter C-terminal" evidence="13">
    <location>
        <begin position="636"/>
        <end position="785"/>
    </location>
</feature>
<dbReference type="OrthoDB" id="1938353at2759"/>
<evidence type="ECO:0000256" key="7">
    <source>
        <dbReference type="ARBA" id="ARBA00023065"/>
    </source>
</evidence>
<dbReference type="Gene3D" id="1.20.1530.20">
    <property type="match status" value="1"/>
</dbReference>
<dbReference type="GO" id="GO:1902600">
    <property type="term" value="P:proton transmembrane transport"/>
    <property type="evidence" value="ECO:0007669"/>
    <property type="project" value="InterPro"/>
</dbReference>
<evidence type="ECO:0000256" key="9">
    <source>
        <dbReference type="ARBA" id="ARBA00038341"/>
    </source>
</evidence>
<evidence type="ECO:0000259" key="13">
    <source>
        <dbReference type="Pfam" id="PF23259"/>
    </source>
</evidence>
<dbReference type="Pfam" id="PF23259">
    <property type="entry name" value="CHX17_C"/>
    <property type="match status" value="1"/>
</dbReference>
<dbReference type="GO" id="GO:0012505">
    <property type="term" value="C:endomembrane system"/>
    <property type="evidence" value="ECO:0007669"/>
    <property type="project" value="TreeGrafter"/>
</dbReference>
<feature type="transmembrane region" description="Helical" evidence="10">
    <location>
        <begin position="315"/>
        <end position="338"/>
    </location>
</feature>
<evidence type="ECO:0000256" key="10">
    <source>
        <dbReference type="SAM" id="Phobius"/>
    </source>
</evidence>
<evidence type="ECO:0000256" key="6">
    <source>
        <dbReference type="ARBA" id="ARBA00022989"/>
    </source>
</evidence>
<dbReference type="GO" id="GO:0006813">
    <property type="term" value="P:potassium ion transport"/>
    <property type="evidence" value="ECO:0007669"/>
    <property type="project" value="UniProtKB-KW"/>
</dbReference>
<feature type="transmembrane region" description="Helical" evidence="10">
    <location>
        <begin position="359"/>
        <end position="382"/>
    </location>
</feature>
<feature type="transmembrane region" description="Helical" evidence="10">
    <location>
        <begin position="108"/>
        <end position="128"/>
    </location>
</feature>
<dbReference type="STRING" id="981085.W9R5T0"/>
<feature type="transmembrane region" description="Helical" evidence="10">
    <location>
        <begin position="140"/>
        <end position="162"/>
    </location>
</feature>
<keyword evidence="8 10" id="KW-0472">Membrane</keyword>
<evidence type="ECO:0000256" key="3">
    <source>
        <dbReference type="ARBA" id="ARBA00022538"/>
    </source>
</evidence>
<dbReference type="Pfam" id="PF23256">
    <property type="entry name" value="CHX17_2nd"/>
    <property type="match status" value="1"/>
</dbReference>
<keyword evidence="3" id="KW-0633">Potassium transport</keyword>
<dbReference type="PANTHER" id="PTHR32468">
    <property type="entry name" value="CATION/H + ANTIPORTER"/>
    <property type="match status" value="1"/>
</dbReference>
<dbReference type="InterPro" id="IPR038770">
    <property type="entry name" value="Na+/solute_symporter_sf"/>
</dbReference>
<dbReference type="GO" id="GO:0015297">
    <property type="term" value="F:antiporter activity"/>
    <property type="evidence" value="ECO:0007669"/>
    <property type="project" value="InterPro"/>
</dbReference>
<dbReference type="GO" id="GO:0006885">
    <property type="term" value="P:regulation of pH"/>
    <property type="evidence" value="ECO:0007669"/>
    <property type="project" value="TreeGrafter"/>
</dbReference>
<feature type="transmembrane region" description="Helical" evidence="10">
    <location>
        <begin position="420"/>
        <end position="441"/>
    </location>
</feature>
<keyword evidence="2" id="KW-0813">Transport</keyword>
<dbReference type="EMBL" id="KE344625">
    <property type="protein sequence ID" value="EXB72462.1"/>
    <property type="molecule type" value="Genomic_DNA"/>
</dbReference>